<comment type="caution">
    <text evidence="1">The sequence shown here is derived from an EMBL/GenBank/DDBJ whole genome shotgun (WGS) entry which is preliminary data.</text>
</comment>
<dbReference type="Proteomes" id="UP001166021">
    <property type="component" value="Unassembled WGS sequence"/>
</dbReference>
<evidence type="ECO:0000313" key="2">
    <source>
        <dbReference type="Proteomes" id="UP001166021"/>
    </source>
</evidence>
<accession>A0ABR7V3G9</accession>
<keyword evidence="2" id="KW-1185">Reference proteome</keyword>
<organism evidence="1 2">
    <name type="scientific">Maribacter aquimaris</name>
    <dbReference type="NCBI Taxonomy" id="2737171"/>
    <lineage>
        <taxon>Bacteria</taxon>
        <taxon>Pseudomonadati</taxon>
        <taxon>Bacteroidota</taxon>
        <taxon>Flavobacteriia</taxon>
        <taxon>Flavobacteriales</taxon>
        <taxon>Flavobacteriaceae</taxon>
        <taxon>Maribacter</taxon>
    </lineage>
</organism>
<gene>
    <name evidence="1" type="ORF">HPE56_16265</name>
</gene>
<reference evidence="1" key="1">
    <citation type="submission" date="2020-05" db="EMBL/GenBank/DDBJ databases">
        <title>The draft genome sequence of Maribacter sp. ANRC-HE7.</title>
        <authorList>
            <person name="Mu L."/>
        </authorList>
    </citation>
    <scope>NUCLEOTIDE SEQUENCE</scope>
    <source>
        <strain evidence="1">ANRC-HE7</strain>
    </source>
</reference>
<name>A0ABR7V3G9_9FLAO</name>
<dbReference type="RefSeq" id="WP_188244798.1">
    <property type="nucleotide sequence ID" value="NZ_JABTCF010000011.1"/>
</dbReference>
<proteinExistence type="predicted"/>
<sequence>MKKCLIMFALLLLALVVAVLVEKDDNMGTAHDTLISENHSDIQIRD</sequence>
<evidence type="ECO:0000313" key="1">
    <source>
        <dbReference type="EMBL" id="MBD0779354.1"/>
    </source>
</evidence>
<dbReference type="EMBL" id="JABTCF010000011">
    <property type="protein sequence ID" value="MBD0779354.1"/>
    <property type="molecule type" value="Genomic_DNA"/>
</dbReference>
<protein>
    <submittedName>
        <fullName evidence="1">Uncharacterized protein</fullName>
    </submittedName>
</protein>